<feature type="compositionally biased region" description="Basic and acidic residues" evidence="2">
    <location>
        <begin position="359"/>
        <end position="370"/>
    </location>
</feature>
<keyword evidence="1" id="KW-0175">Coiled coil</keyword>
<feature type="compositionally biased region" description="Low complexity" evidence="2">
    <location>
        <begin position="15"/>
        <end position="40"/>
    </location>
</feature>
<dbReference type="Proteomes" id="UP000030747">
    <property type="component" value="Unassembled WGS sequence"/>
</dbReference>
<keyword evidence="4" id="KW-1185">Reference proteome</keyword>
<protein>
    <recommendedName>
        <fullName evidence="5">PH domain-containing protein</fullName>
    </recommendedName>
</protein>
<reference evidence="3" key="2">
    <citation type="submission" date="2013-10" db="EMBL/GenBank/DDBJ databases">
        <authorList>
            <person name="Aslett M."/>
        </authorList>
    </citation>
    <scope>NUCLEOTIDE SEQUENCE [LARGE SCALE GENOMIC DNA]</scope>
    <source>
        <strain evidence="3">Houghton</strain>
    </source>
</reference>
<feature type="compositionally biased region" description="Basic and acidic residues" evidence="2">
    <location>
        <begin position="1245"/>
        <end position="1255"/>
    </location>
</feature>
<feature type="compositionally biased region" description="Basic and acidic residues" evidence="2">
    <location>
        <begin position="1164"/>
        <end position="1182"/>
    </location>
</feature>
<evidence type="ECO:0000256" key="2">
    <source>
        <dbReference type="SAM" id="MobiDB-lite"/>
    </source>
</evidence>
<feature type="region of interest" description="Disordered" evidence="2">
    <location>
        <begin position="449"/>
        <end position="469"/>
    </location>
</feature>
<evidence type="ECO:0000256" key="1">
    <source>
        <dbReference type="SAM" id="Coils"/>
    </source>
</evidence>
<feature type="compositionally biased region" description="Low complexity" evidence="2">
    <location>
        <begin position="272"/>
        <end position="285"/>
    </location>
</feature>
<feature type="region of interest" description="Disordered" evidence="2">
    <location>
        <begin position="76"/>
        <end position="106"/>
    </location>
</feature>
<feature type="compositionally biased region" description="Acidic residues" evidence="2">
    <location>
        <begin position="331"/>
        <end position="347"/>
    </location>
</feature>
<sequence length="1355" mass="152425">MSSSDDDYPVNGGRSSSSSSPSSTFSVSISSTSSNTSEGSVTPSPGVISKKSPGVVTAAVTKKPFVPPKVVRTKNIALKRPLPKRTPLPHAASIPKAAEAAPDMSKRENQLAALQSQLMMSRAAIGQRWKDAWKSADSSAISYDSDLNDFDDSDFLDGLSSSNSLRKGGQRHDESSDSEPVGFSRTSLTASAAHKDLLRLLEREISSSSSFSREGSDQTLNLTASDFIDDLKTDCVYQDNGEPRPSAAVEETIMPRPLQRFKVKLFKHNHPESSCSSEESSDSSTPEPPTWPQLPSRETSVPAEELEESESEPEAEAANADDSEGAGIQEGDGEDFSGEIVEEEVEQGESSPQTEQEEPQVKWEIDEAQKAEVSPPRPKEHVVVRRTLRAADLAVDERLDEDACQEDFNRREMADRIIYEYTDDPLTPKMEKLKAERLKLAQWARGLGAQGQPRAEGEKPVGFRPPLVRPVLTDVGSTFPRNEVDRPLTKDISPRGDGIESRLLQRALLPSTRVWQMEQRTKRLQQQSAKQREHLALLQAALRRKTGEEGNSAVASVTVLPGSQTAEGLSPRTAEIKLYEEQCVYLGAQLEEEHEFCDTYKTELGRALLKNMALQRRHEEAVEAIKHQKATQDKQMAERMQAEERLVDMKDKVDEETKKRLTEMSCRQQRDQQTITLQQRYSQLIHYLQEAEEKRSSFEDGLRIAQSNAQKAEALLQTKEAELAYARRCVEAQGVQLLEKEVQRRNERDRANIAEQQVKQLNESVALKDRQIAELTEKGKDGVTLLQREQEAHNKTREALTAARLEIDTLQQQLRDQKSSASTVQQKLESLEKLAQEFEALSGEAEANEKDMQAWHDSVEERRAKAIAILESAERSALAVLSQLDQGAADALAVNELAQQMDALRHARQQEVAVLEQEYEKAGKQREKLEAKLKGQEREAEELQQQLASVTQKLRRETQRAKIVSRRIIRNSAAYGWRTEEPLTGEMRTMRIGTPVEMLSKSSSRRPEMRYLKMFKRGIVMWTEDLNGKKGFKRSEQFVAKDIIGIDYGTSSSAYLWSLYVRKGAKTSSEPFASPWRCFTVRTLTRTFEFRAQTDEVAQDWVVGLGRLSGTHGPPMIASKHEAIIHRVHMKLSAYAAQRGIKPAVVWKEAINRTLAQLPHIRQRAAERARHDALRAPEDLSSHRRSPSKGTSSRRDSHRHSQLSHREGHRGPQDIERLSRRGQQERSHRRQESSISLSENENQAADDHSPRERPRPLSASPESRRRRSQSKTPEGRQNSTHSSRDREGKTAESPGSPPEEPAQSHGKSKQARHRRQQRERPSESDEAPRTERPKTKTSRGILSRAGSLFRKTTMK</sequence>
<evidence type="ECO:0008006" key="5">
    <source>
        <dbReference type="Google" id="ProtNLM"/>
    </source>
</evidence>
<feature type="region of interest" description="Disordered" evidence="2">
    <location>
        <begin position="1"/>
        <end position="53"/>
    </location>
</feature>
<feature type="compositionally biased region" description="Polar residues" evidence="2">
    <location>
        <begin position="1233"/>
        <end position="1243"/>
    </location>
</feature>
<dbReference type="GeneID" id="25250205"/>
<proteinExistence type="predicted"/>
<feature type="compositionally biased region" description="Basic residues" evidence="2">
    <location>
        <begin position="259"/>
        <end position="268"/>
    </location>
</feature>
<feature type="compositionally biased region" description="Low complexity" evidence="2">
    <location>
        <begin position="88"/>
        <end position="102"/>
    </location>
</feature>
<feature type="compositionally biased region" description="Basic residues" evidence="2">
    <location>
        <begin position="1306"/>
        <end position="1317"/>
    </location>
</feature>
<feature type="region of interest" description="Disordered" evidence="2">
    <location>
        <begin position="235"/>
        <end position="381"/>
    </location>
</feature>
<dbReference type="VEuPathDB" id="ToxoDB:ETH_00004985"/>
<dbReference type="RefSeq" id="XP_013227842.1">
    <property type="nucleotide sequence ID" value="XM_013372388.1"/>
</dbReference>
<reference evidence="3" key="1">
    <citation type="submission" date="2013-10" db="EMBL/GenBank/DDBJ databases">
        <title>Genomic analysis of the causative agents of coccidiosis in chickens.</title>
        <authorList>
            <person name="Reid A.J."/>
            <person name="Blake D."/>
            <person name="Billington K."/>
            <person name="Browne H."/>
            <person name="Dunn M."/>
            <person name="Hung S."/>
            <person name="Kawahara F."/>
            <person name="Miranda-Saavedra D."/>
            <person name="Mourier T."/>
            <person name="Nagra H."/>
            <person name="Otto T.D."/>
            <person name="Rawlings N."/>
            <person name="Sanchez A."/>
            <person name="Sanders M."/>
            <person name="Subramaniam C."/>
            <person name="Tay Y."/>
            <person name="Dear P."/>
            <person name="Doerig C."/>
            <person name="Gruber A."/>
            <person name="Parkinson J."/>
            <person name="Shirley M."/>
            <person name="Wan K.L."/>
            <person name="Berriman M."/>
            <person name="Tomley F."/>
            <person name="Pain A."/>
        </authorList>
    </citation>
    <scope>NUCLEOTIDE SEQUENCE [LARGE SCALE GENOMIC DNA]</scope>
    <source>
        <strain evidence="3">Houghton</strain>
    </source>
</reference>
<feature type="compositionally biased region" description="Acidic residues" evidence="2">
    <location>
        <begin position="304"/>
        <end position="324"/>
    </location>
</feature>
<dbReference type="OrthoDB" id="346463at2759"/>
<feature type="coiled-coil region" evidence="1">
    <location>
        <begin position="912"/>
        <end position="960"/>
    </location>
</feature>
<feature type="coiled-coil region" evidence="1">
    <location>
        <begin position="632"/>
        <end position="659"/>
    </location>
</feature>
<name>U6KGD8_EIMTE</name>
<accession>U6KGD8</accession>
<feature type="region of interest" description="Disordered" evidence="2">
    <location>
        <begin position="158"/>
        <end position="187"/>
    </location>
</feature>
<dbReference type="Gene3D" id="2.30.29.30">
    <property type="entry name" value="Pleckstrin-homology domain (PH domain)/Phosphotyrosine-binding domain (PTB)"/>
    <property type="match status" value="1"/>
</dbReference>
<dbReference type="InterPro" id="IPR011993">
    <property type="entry name" value="PH-like_dom_sf"/>
</dbReference>
<feature type="compositionally biased region" description="Basic and acidic residues" evidence="2">
    <location>
        <begin position="1204"/>
        <end position="1232"/>
    </location>
</feature>
<feature type="compositionally biased region" description="Polar residues" evidence="2">
    <location>
        <begin position="1270"/>
        <end position="1281"/>
    </location>
</feature>
<feature type="coiled-coil region" evidence="1">
    <location>
        <begin position="688"/>
        <end position="851"/>
    </location>
</feature>
<organism evidence="3 4">
    <name type="scientific">Eimeria tenella</name>
    <name type="common">Coccidian parasite</name>
    <dbReference type="NCBI Taxonomy" id="5802"/>
    <lineage>
        <taxon>Eukaryota</taxon>
        <taxon>Sar</taxon>
        <taxon>Alveolata</taxon>
        <taxon>Apicomplexa</taxon>
        <taxon>Conoidasida</taxon>
        <taxon>Coccidia</taxon>
        <taxon>Eucoccidiorida</taxon>
        <taxon>Eimeriorina</taxon>
        <taxon>Eimeriidae</taxon>
        <taxon>Eimeria</taxon>
    </lineage>
</organism>
<evidence type="ECO:0000313" key="3">
    <source>
        <dbReference type="EMBL" id="CDJ37004.1"/>
    </source>
</evidence>
<gene>
    <name evidence="3" type="ORF">ETH_00004985</name>
</gene>
<feature type="compositionally biased region" description="Basic and acidic residues" evidence="2">
    <location>
        <begin position="1318"/>
        <end position="1334"/>
    </location>
</feature>
<evidence type="ECO:0000313" key="4">
    <source>
        <dbReference type="Proteomes" id="UP000030747"/>
    </source>
</evidence>
<dbReference type="EMBL" id="HG673746">
    <property type="protein sequence ID" value="CDJ37004.1"/>
    <property type="molecule type" value="Genomic_DNA"/>
</dbReference>
<dbReference type="VEuPathDB" id="ToxoDB:ETH2_0813600"/>
<feature type="region of interest" description="Disordered" evidence="2">
    <location>
        <begin position="1162"/>
        <end position="1355"/>
    </location>
</feature>